<sequence length="122" mass="13372">MRTALNTKRKIAAGLLTVAAALGGVAFPATASAASANAQLRICNDNAAALKFYLVGYNDHGDWGGSRFWDVPAHGCTTAADYWWQTNRSVEFHYVRTGTGWNWKQLYVPKAKNGSTQEYSVR</sequence>
<protein>
    <recommendedName>
        <fullName evidence="4">Secreted protein</fullName>
    </recommendedName>
</protein>
<dbReference type="Proteomes" id="UP000516052">
    <property type="component" value="Chromosome"/>
</dbReference>
<name>A0A7H0IEV5_9ACTN</name>
<accession>A0A7H0IEV5</accession>
<evidence type="ECO:0000256" key="1">
    <source>
        <dbReference type="SAM" id="SignalP"/>
    </source>
</evidence>
<evidence type="ECO:0008006" key="4">
    <source>
        <dbReference type="Google" id="ProtNLM"/>
    </source>
</evidence>
<dbReference type="KEGG" id="sroi:IAG44_19035"/>
<keyword evidence="3" id="KW-1185">Reference proteome</keyword>
<evidence type="ECO:0000313" key="2">
    <source>
        <dbReference type="EMBL" id="QNP71321.1"/>
    </source>
</evidence>
<evidence type="ECO:0000313" key="3">
    <source>
        <dbReference type="Proteomes" id="UP000516052"/>
    </source>
</evidence>
<reference evidence="2 3" key="1">
    <citation type="submission" date="2020-08" db="EMBL/GenBank/DDBJ databases">
        <title>A novel species.</title>
        <authorList>
            <person name="Gao J."/>
        </authorList>
    </citation>
    <scope>NUCLEOTIDE SEQUENCE [LARGE SCALE GENOMIC DNA]</scope>
    <source>
        <strain evidence="2 3">CRXT-G-22</strain>
    </source>
</reference>
<gene>
    <name evidence="2" type="ORF">IAG44_19035</name>
</gene>
<feature type="signal peptide" evidence="1">
    <location>
        <begin position="1"/>
        <end position="31"/>
    </location>
</feature>
<dbReference type="RefSeq" id="WP_187748292.1">
    <property type="nucleotide sequence ID" value="NZ_CP060828.1"/>
</dbReference>
<organism evidence="2 3">
    <name type="scientific">Streptomyces roseirectus</name>
    <dbReference type="NCBI Taxonomy" id="2768066"/>
    <lineage>
        <taxon>Bacteria</taxon>
        <taxon>Bacillati</taxon>
        <taxon>Actinomycetota</taxon>
        <taxon>Actinomycetes</taxon>
        <taxon>Kitasatosporales</taxon>
        <taxon>Streptomycetaceae</taxon>
        <taxon>Streptomyces</taxon>
    </lineage>
</organism>
<keyword evidence="1" id="KW-0732">Signal</keyword>
<proteinExistence type="predicted"/>
<feature type="chain" id="PRO_5039368608" description="Secreted protein" evidence="1">
    <location>
        <begin position="32"/>
        <end position="122"/>
    </location>
</feature>
<dbReference type="AlphaFoldDB" id="A0A7H0IEV5"/>
<dbReference type="EMBL" id="CP060828">
    <property type="protein sequence ID" value="QNP71321.1"/>
    <property type="molecule type" value="Genomic_DNA"/>
</dbReference>